<dbReference type="InterPro" id="IPR057942">
    <property type="entry name" value="TPR_TNPO3_IPO13_3rd"/>
</dbReference>
<organism evidence="6 7">
    <name type="scientific">Lentithecium fluviatile CBS 122367</name>
    <dbReference type="NCBI Taxonomy" id="1168545"/>
    <lineage>
        <taxon>Eukaryota</taxon>
        <taxon>Fungi</taxon>
        <taxon>Dikarya</taxon>
        <taxon>Ascomycota</taxon>
        <taxon>Pezizomycotina</taxon>
        <taxon>Dothideomycetes</taxon>
        <taxon>Pleosporomycetidae</taxon>
        <taxon>Pleosporales</taxon>
        <taxon>Massarineae</taxon>
        <taxon>Lentitheciaceae</taxon>
        <taxon>Lentithecium</taxon>
    </lineage>
</organism>
<evidence type="ECO:0000313" key="6">
    <source>
        <dbReference type="EMBL" id="KAF2678963.1"/>
    </source>
</evidence>
<evidence type="ECO:0000256" key="3">
    <source>
        <dbReference type="ARBA" id="ARBA00022448"/>
    </source>
</evidence>
<gene>
    <name evidence="6" type="ORF">K458DRAFT_315514</name>
</gene>
<dbReference type="PANTHER" id="PTHR12363">
    <property type="entry name" value="TRANSPORTIN 3 AND IMPORTIN 13"/>
    <property type="match status" value="1"/>
</dbReference>
<evidence type="ECO:0008006" key="8">
    <source>
        <dbReference type="Google" id="ProtNLM"/>
    </source>
</evidence>
<dbReference type="Pfam" id="PF24140">
    <property type="entry name" value="TPR_TNPO3_IPO13_3rd"/>
    <property type="match status" value="1"/>
</dbReference>
<dbReference type="Proteomes" id="UP000799291">
    <property type="component" value="Unassembled WGS sequence"/>
</dbReference>
<dbReference type="OrthoDB" id="2016913at2759"/>
<evidence type="ECO:0000256" key="5">
    <source>
        <dbReference type="ARBA" id="ARBA00023242"/>
    </source>
</evidence>
<dbReference type="InterPro" id="IPR016024">
    <property type="entry name" value="ARM-type_fold"/>
</dbReference>
<evidence type="ECO:0000256" key="2">
    <source>
        <dbReference type="ARBA" id="ARBA00007991"/>
    </source>
</evidence>
<reference evidence="6" key="1">
    <citation type="journal article" date="2020" name="Stud. Mycol.">
        <title>101 Dothideomycetes genomes: a test case for predicting lifestyles and emergence of pathogens.</title>
        <authorList>
            <person name="Haridas S."/>
            <person name="Albert R."/>
            <person name="Binder M."/>
            <person name="Bloem J."/>
            <person name="Labutti K."/>
            <person name="Salamov A."/>
            <person name="Andreopoulos B."/>
            <person name="Baker S."/>
            <person name="Barry K."/>
            <person name="Bills G."/>
            <person name="Bluhm B."/>
            <person name="Cannon C."/>
            <person name="Castanera R."/>
            <person name="Culley D."/>
            <person name="Daum C."/>
            <person name="Ezra D."/>
            <person name="Gonzalez J."/>
            <person name="Henrissat B."/>
            <person name="Kuo A."/>
            <person name="Liang C."/>
            <person name="Lipzen A."/>
            <person name="Lutzoni F."/>
            <person name="Magnuson J."/>
            <person name="Mondo S."/>
            <person name="Nolan M."/>
            <person name="Ohm R."/>
            <person name="Pangilinan J."/>
            <person name="Park H.-J."/>
            <person name="Ramirez L."/>
            <person name="Alfaro M."/>
            <person name="Sun H."/>
            <person name="Tritt A."/>
            <person name="Yoshinaga Y."/>
            <person name="Zwiers L.-H."/>
            <person name="Turgeon B."/>
            <person name="Goodwin S."/>
            <person name="Spatafora J."/>
            <person name="Crous P."/>
            <person name="Grigoriev I."/>
        </authorList>
    </citation>
    <scope>NUCLEOTIDE SEQUENCE</scope>
    <source>
        <strain evidence="6">CBS 122367</strain>
    </source>
</reference>
<evidence type="ECO:0000256" key="4">
    <source>
        <dbReference type="ARBA" id="ARBA00022927"/>
    </source>
</evidence>
<name>A0A6G1ILU2_9PLEO</name>
<evidence type="ECO:0000313" key="7">
    <source>
        <dbReference type="Proteomes" id="UP000799291"/>
    </source>
</evidence>
<keyword evidence="4" id="KW-0653">Protein transport</keyword>
<comment type="similarity">
    <text evidence="2">Belongs to the importin beta family.</text>
</comment>
<dbReference type="AlphaFoldDB" id="A0A6G1ILU2"/>
<dbReference type="Gene3D" id="1.25.10.10">
    <property type="entry name" value="Leucine-rich Repeat Variant"/>
    <property type="match status" value="1"/>
</dbReference>
<keyword evidence="3" id="KW-0813">Transport</keyword>
<protein>
    <recommendedName>
        <fullName evidence="8">ARM repeat-containing protein</fullName>
    </recommendedName>
</protein>
<dbReference type="GO" id="GO:0005737">
    <property type="term" value="C:cytoplasm"/>
    <property type="evidence" value="ECO:0007669"/>
    <property type="project" value="TreeGrafter"/>
</dbReference>
<comment type="subcellular location">
    <subcellularLocation>
        <location evidence="1">Nucleus</location>
    </subcellularLocation>
</comment>
<dbReference type="SUPFAM" id="SSF48371">
    <property type="entry name" value="ARM repeat"/>
    <property type="match status" value="1"/>
</dbReference>
<evidence type="ECO:0000256" key="1">
    <source>
        <dbReference type="ARBA" id="ARBA00004123"/>
    </source>
</evidence>
<accession>A0A6G1ILU2</accession>
<dbReference type="InterPro" id="IPR011989">
    <property type="entry name" value="ARM-like"/>
</dbReference>
<dbReference type="GO" id="GO:0005634">
    <property type="term" value="C:nucleus"/>
    <property type="evidence" value="ECO:0007669"/>
    <property type="project" value="UniProtKB-SubCell"/>
</dbReference>
<dbReference type="InterPro" id="IPR051345">
    <property type="entry name" value="Importin_beta-like_NTR"/>
</dbReference>
<proteinExistence type="inferred from homology"/>
<sequence length="1017" mass="114138">MEAPQALPAQGLPLNFEEIENLVKTLYEPGHGKKISETEATLRMLQRSPQGWEIGDALLNSTDENVRFFGALTLTVKVNADSASLSEQDSEQLLAKLIQHLVGRPASSVATRKLCSTLAQYFTKPISHWIQCIRSLAISFGLQQPVLDNALESHPSTLDIVPQLSDERLLVLLEFAMNLADETKKLSNDPNRTPHERMVANVESIEILLQVTFGRGIKYLSTPPNDPNHEQATGLGEKLCVASLKCYLGWIFYAQADFKNVPDKLRHLRSVTELAFSCLEYHVDDAMEFVADVLENYPKFFEEKHLLVLWSAIISEWGQEILVNCDAETVSLARIIVAYGQELVETKKLYQEPDNPHHQQVISYLHQLLQYPEPVGAEDEVALVVLDFWSNYVSTVAEESFLYLEGEKPAWMDPAVSNVILVVTELLEKIVYPPAEITKTWGPESKKTFKVFRMDVRDITMEAFEVLRDTLTQQFVNFAGHALKMSQWLRLEAGLFCLISIADGLTNVDEMLDDLFNSSVEQPLFATLTENTAIPGLTRKTAVDLVAALNHFFLRNPHYLPQVLPFLLSALRAPNLAHGAAKSFASLCSECRKSLTSELNSFFQMYELFLTYPTADEYTKSRVLEGIAAIVQAEDSDEKKLAGVQHIFKYVTTDAEQAIYFAGDGRDPEKGQALAISTLKCLACIARALQASDEDVVDLELTENESAFWSQGAGKAIQEQIINFIGYLTQVFPGNDEIVESSCNIFRSGFKEMGPGPFVLPPPQAVDYITRTNIHTPRLTYVLETACCWVSSHKKHREYETQAQRLLHYDLSIMQALQHPRNDPEVSVGCIELIQSFVKQNASILKIEHPAILKGTFDFSVECIQSPEVLPKRASASLWKDIFEKTAATGSLDQATCQDIVDHFGQAVTFALMANVCGQVDQTSLEHILAPLRKLIQSNRNARTYITTAVTEQPLIQRVQADPATPQMVQKVIESMMRNAKNSNAFKESVKSFYQSCKQLQMQFAPEVMHHAHRFNY</sequence>
<dbReference type="EMBL" id="MU005607">
    <property type="protein sequence ID" value="KAF2678963.1"/>
    <property type="molecule type" value="Genomic_DNA"/>
</dbReference>
<keyword evidence="7" id="KW-1185">Reference proteome</keyword>
<dbReference type="PANTHER" id="PTHR12363:SF33">
    <property type="entry name" value="IMPORTIN-13"/>
    <property type="match status" value="1"/>
</dbReference>
<dbReference type="GO" id="GO:0006606">
    <property type="term" value="P:protein import into nucleus"/>
    <property type="evidence" value="ECO:0007669"/>
    <property type="project" value="TreeGrafter"/>
</dbReference>
<keyword evidence="5" id="KW-0539">Nucleus</keyword>